<dbReference type="EMBL" id="JASAOG010000001">
    <property type="protein sequence ID" value="KAK0070513.1"/>
    <property type="molecule type" value="Genomic_DNA"/>
</dbReference>
<reference evidence="7" key="1">
    <citation type="journal article" date="2023" name="PLoS Negl. Trop. Dis.">
        <title>A genome sequence for Biomphalaria pfeifferi, the major vector snail for the human-infecting parasite Schistosoma mansoni.</title>
        <authorList>
            <person name="Bu L."/>
            <person name="Lu L."/>
            <person name="Laidemitt M.R."/>
            <person name="Zhang S.M."/>
            <person name="Mutuku M."/>
            <person name="Mkoji G."/>
            <person name="Steinauer M."/>
            <person name="Loker E.S."/>
        </authorList>
    </citation>
    <scope>NUCLEOTIDE SEQUENCE</scope>
    <source>
        <strain evidence="7">KasaAsao</strain>
    </source>
</reference>
<dbReference type="PROSITE" id="PS50950">
    <property type="entry name" value="ZF_THAP"/>
    <property type="match status" value="1"/>
</dbReference>
<organism evidence="7 8">
    <name type="scientific">Biomphalaria pfeifferi</name>
    <name type="common">Bloodfluke planorb</name>
    <name type="synonym">Freshwater snail</name>
    <dbReference type="NCBI Taxonomy" id="112525"/>
    <lineage>
        <taxon>Eukaryota</taxon>
        <taxon>Metazoa</taxon>
        <taxon>Spiralia</taxon>
        <taxon>Lophotrochozoa</taxon>
        <taxon>Mollusca</taxon>
        <taxon>Gastropoda</taxon>
        <taxon>Heterobranchia</taxon>
        <taxon>Euthyneura</taxon>
        <taxon>Panpulmonata</taxon>
        <taxon>Hygrophila</taxon>
        <taxon>Lymnaeoidea</taxon>
        <taxon>Planorbidae</taxon>
        <taxon>Biomphalaria</taxon>
    </lineage>
</organism>
<keyword evidence="3" id="KW-0862">Zinc</keyword>
<dbReference type="AlphaFoldDB" id="A0AAD8CDD8"/>
<evidence type="ECO:0000313" key="8">
    <source>
        <dbReference type="Proteomes" id="UP001233172"/>
    </source>
</evidence>
<keyword evidence="8" id="KW-1185">Reference proteome</keyword>
<dbReference type="InterPro" id="IPR006612">
    <property type="entry name" value="THAP_Znf"/>
</dbReference>
<evidence type="ECO:0000256" key="4">
    <source>
        <dbReference type="ARBA" id="ARBA00023125"/>
    </source>
</evidence>
<evidence type="ECO:0000256" key="5">
    <source>
        <dbReference type="PROSITE-ProRule" id="PRU00309"/>
    </source>
</evidence>
<keyword evidence="2 5" id="KW-0863">Zinc-finger</keyword>
<reference evidence="7" key="2">
    <citation type="submission" date="2023-04" db="EMBL/GenBank/DDBJ databases">
        <authorList>
            <person name="Bu L."/>
            <person name="Lu L."/>
            <person name="Laidemitt M.R."/>
            <person name="Zhang S.M."/>
            <person name="Mutuku M."/>
            <person name="Mkoji G."/>
            <person name="Steinauer M."/>
            <person name="Loker E.S."/>
        </authorList>
    </citation>
    <scope>NUCLEOTIDE SEQUENCE</scope>
    <source>
        <strain evidence="7">KasaAsao</strain>
        <tissue evidence="7">Whole Snail</tissue>
    </source>
</reference>
<dbReference type="GO" id="GO:0003677">
    <property type="term" value="F:DNA binding"/>
    <property type="evidence" value="ECO:0007669"/>
    <property type="project" value="UniProtKB-UniRule"/>
</dbReference>
<accession>A0AAD8CDD8</accession>
<keyword evidence="4 5" id="KW-0238">DNA-binding</keyword>
<evidence type="ECO:0000256" key="2">
    <source>
        <dbReference type="ARBA" id="ARBA00022771"/>
    </source>
</evidence>
<protein>
    <recommendedName>
        <fullName evidence="6">THAP-type domain-containing protein</fullName>
    </recommendedName>
</protein>
<keyword evidence="1" id="KW-0479">Metal-binding</keyword>
<proteinExistence type="predicted"/>
<sequence length="96" mass="10936">MERREGWNPDAHDVVDSTHFTAEDFDESRKLKPMAVPTIFDMHGNVKPQTCNNNGQSYTATCSDHDVVALIENFHCTCYPNQKEAYSTVMNKFPLP</sequence>
<dbReference type="Proteomes" id="UP001233172">
    <property type="component" value="Unassembled WGS sequence"/>
</dbReference>
<evidence type="ECO:0000313" key="7">
    <source>
        <dbReference type="EMBL" id="KAK0070513.1"/>
    </source>
</evidence>
<dbReference type="GO" id="GO:0008270">
    <property type="term" value="F:zinc ion binding"/>
    <property type="evidence" value="ECO:0007669"/>
    <property type="project" value="UniProtKB-KW"/>
</dbReference>
<evidence type="ECO:0000256" key="1">
    <source>
        <dbReference type="ARBA" id="ARBA00022723"/>
    </source>
</evidence>
<evidence type="ECO:0000259" key="6">
    <source>
        <dbReference type="PROSITE" id="PS50950"/>
    </source>
</evidence>
<evidence type="ECO:0000256" key="3">
    <source>
        <dbReference type="ARBA" id="ARBA00022833"/>
    </source>
</evidence>
<gene>
    <name evidence="7" type="ORF">Bpfe_000496</name>
</gene>
<name>A0AAD8CDD8_BIOPF</name>
<feature type="domain" description="THAP-type" evidence="6">
    <location>
        <begin position="1"/>
        <end position="40"/>
    </location>
</feature>
<comment type="caution">
    <text evidence="7">The sequence shown here is derived from an EMBL/GenBank/DDBJ whole genome shotgun (WGS) entry which is preliminary data.</text>
</comment>